<keyword evidence="3" id="KW-1185">Reference proteome</keyword>
<accession>A0ABV0QDI5</accession>
<dbReference type="EMBL" id="JAHRIN010008747">
    <property type="protein sequence ID" value="MEQ2193870.1"/>
    <property type="molecule type" value="Genomic_DNA"/>
</dbReference>
<protein>
    <submittedName>
        <fullName evidence="2">Uncharacterized protein</fullName>
    </submittedName>
</protein>
<organism evidence="2 3">
    <name type="scientific">Xenoophorus captivus</name>
    <dbReference type="NCBI Taxonomy" id="1517983"/>
    <lineage>
        <taxon>Eukaryota</taxon>
        <taxon>Metazoa</taxon>
        <taxon>Chordata</taxon>
        <taxon>Craniata</taxon>
        <taxon>Vertebrata</taxon>
        <taxon>Euteleostomi</taxon>
        <taxon>Actinopterygii</taxon>
        <taxon>Neopterygii</taxon>
        <taxon>Teleostei</taxon>
        <taxon>Neoteleostei</taxon>
        <taxon>Acanthomorphata</taxon>
        <taxon>Ovalentaria</taxon>
        <taxon>Atherinomorphae</taxon>
        <taxon>Cyprinodontiformes</taxon>
        <taxon>Goodeidae</taxon>
        <taxon>Xenoophorus</taxon>
    </lineage>
</organism>
<name>A0ABV0QDI5_9TELE</name>
<gene>
    <name evidence="2" type="ORF">XENOCAPTIV_016589</name>
</gene>
<dbReference type="Proteomes" id="UP001434883">
    <property type="component" value="Unassembled WGS sequence"/>
</dbReference>
<comment type="caution">
    <text evidence="2">The sequence shown here is derived from an EMBL/GenBank/DDBJ whole genome shotgun (WGS) entry which is preliminary data.</text>
</comment>
<evidence type="ECO:0000313" key="3">
    <source>
        <dbReference type="Proteomes" id="UP001434883"/>
    </source>
</evidence>
<feature type="compositionally biased region" description="Basic and acidic residues" evidence="1">
    <location>
        <begin position="1"/>
        <end position="19"/>
    </location>
</feature>
<evidence type="ECO:0000313" key="2">
    <source>
        <dbReference type="EMBL" id="MEQ2193870.1"/>
    </source>
</evidence>
<proteinExistence type="predicted"/>
<feature type="region of interest" description="Disordered" evidence="1">
    <location>
        <begin position="1"/>
        <end position="21"/>
    </location>
</feature>
<reference evidence="2 3" key="1">
    <citation type="submission" date="2021-06" db="EMBL/GenBank/DDBJ databases">
        <authorList>
            <person name="Palmer J.M."/>
        </authorList>
    </citation>
    <scope>NUCLEOTIDE SEQUENCE [LARGE SCALE GENOMIC DNA]</scope>
    <source>
        <strain evidence="2 3">XC_2019</strain>
        <tissue evidence="2">Muscle</tissue>
    </source>
</reference>
<feature type="non-terminal residue" evidence="2">
    <location>
        <position position="1"/>
    </location>
</feature>
<sequence length="72" mass="8040">HKDCVRENNQRNAKKRESYRPGAPAMTCRVLQAGGGVARVRDGGLCGWRSFVFTASEAGDERDLLWTRSTRS</sequence>
<evidence type="ECO:0000256" key="1">
    <source>
        <dbReference type="SAM" id="MobiDB-lite"/>
    </source>
</evidence>